<accession>A0A9W7MEH1</accession>
<comment type="similarity">
    <text evidence="1">Belongs to the glutaredoxin family. CPYC subfamily.</text>
</comment>
<dbReference type="InterPro" id="IPR011899">
    <property type="entry name" value="Glutaredoxin_euk/vir"/>
</dbReference>
<reference evidence="4" key="1">
    <citation type="submission" date="2023-05" db="EMBL/GenBank/DDBJ databases">
        <title>Genome and transcriptome analyses reveal genes involved in the formation of fine ridges on petal epidermal cells in Hibiscus trionum.</title>
        <authorList>
            <person name="Koshimizu S."/>
            <person name="Masuda S."/>
            <person name="Ishii T."/>
            <person name="Shirasu K."/>
            <person name="Hoshino A."/>
            <person name="Arita M."/>
        </authorList>
    </citation>
    <scope>NUCLEOTIDE SEQUENCE</scope>
    <source>
        <strain evidence="4">Hamamatsu line</strain>
    </source>
</reference>
<dbReference type="Pfam" id="PF00462">
    <property type="entry name" value="Glutaredoxin"/>
    <property type="match status" value="1"/>
</dbReference>
<gene>
    <name evidence="4" type="ORF">HRI_003536600</name>
</gene>
<dbReference type="InterPro" id="IPR036249">
    <property type="entry name" value="Thioredoxin-like_sf"/>
</dbReference>
<feature type="domain" description="Glutaredoxin" evidence="3">
    <location>
        <begin position="83"/>
        <end position="146"/>
    </location>
</feature>
<dbReference type="PRINTS" id="PR00160">
    <property type="entry name" value="GLUTAREDOXIN"/>
</dbReference>
<proteinExistence type="inferred from homology"/>
<keyword evidence="5" id="KW-1185">Reference proteome</keyword>
<dbReference type="GO" id="GO:0015038">
    <property type="term" value="F:glutathione disulfide oxidoreductase activity"/>
    <property type="evidence" value="ECO:0007669"/>
    <property type="project" value="TreeGrafter"/>
</dbReference>
<sequence>MAITSHLAKLRYVPLDRHGSFSHPPCNEFLHVQSSRASTSTGLSFGSNGSTKQCKPMLVRSMASSFGSRLEESVKKTVASHPVVVYSKTWCSYSSEVKSLFKKLGVEPLVIELDELGAQGPQVQKLLERLTGQHTVPNVFIGGKHIGGCSDTVKLHRKGELQSLLSEATAKSKEN</sequence>
<dbReference type="InterPro" id="IPR002109">
    <property type="entry name" value="Glutaredoxin"/>
</dbReference>
<comment type="caution">
    <text evidence="4">The sequence shown here is derived from an EMBL/GenBank/DDBJ whole genome shotgun (WGS) entry which is preliminary data.</text>
</comment>
<dbReference type="GO" id="GO:0005737">
    <property type="term" value="C:cytoplasm"/>
    <property type="evidence" value="ECO:0007669"/>
    <property type="project" value="TreeGrafter"/>
</dbReference>
<evidence type="ECO:0000256" key="1">
    <source>
        <dbReference type="ARBA" id="ARBA00007190"/>
    </source>
</evidence>
<name>A0A9W7MEH1_HIBTR</name>
<dbReference type="NCBIfam" id="TIGR02180">
    <property type="entry name" value="GRX_euk"/>
    <property type="match status" value="1"/>
</dbReference>
<dbReference type="Proteomes" id="UP001165190">
    <property type="component" value="Unassembled WGS sequence"/>
</dbReference>
<evidence type="ECO:0000313" key="5">
    <source>
        <dbReference type="Proteomes" id="UP001165190"/>
    </source>
</evidence>
<dbReference type="FunFam" id="3.40.30.10:FF:000217">
    <property type="entry name" value="Glutaredoxin-C5 chloroplastic"/>
    <property type="match status" value="1"/>
</dbReference>
<dbReference type="InterPro" id="IPR014025">
    <property type="entry name" value="Glutaredoxin_subgr"/>
</dbReference>
<dbReference type="PANTHER" id="PTHR45694:SF18">
    <property type="entry name" value="GLUTAREDOXIN-1-RELATED"/>
    <property type="match status" value="1"/>
</dbReference>
<dbReference type="OrthoDB" id="418495at2759"/>
<dbReference type="GO" id="GO:0034599">
    <property type="term" value="P:cellular response to oxidative stress"/>
    <property type="evidence" value="ECO:0007669"/>
    <property type="project" value="TreeGrafter"/>
</dbReference>
<dbReference type="SUPFAM" id="SSF52833">
    <property type="entry name" value="Thioredoxin-like"/>
    <property type="match status" value="1"/>
</dbReference>
<evidence type="ECO:0000313" key="4">
    <source>
        <dbReference type="EMBL" id="GMI98673.1"/>
    </source>
</evidence>
<evidence type="ECO:0000256" key="2">
    <source>
        <dbReference type="ARBA" id="ARBA00023284"/>
    </source>
</evidence>
<keyword evidence="2" id="KW-0676">Redox-active center</keyword>
<organism evidence="4 5">
    <name type="scientific">Hibiscus trionum</name>
    <name type="common">Flower of an hour</name>
    <dbReference type="NCBI Taxonomy" id="183268"/>
    <lineage>
        <taxon>Eukaryota</taxon>
        <taxon>Viridiplantae</taxon>
        <taxon>Streptophyta</taxon>
        <taxon>Embryophyta</taxon>
        <taxon>Tracheophyta</taxon>
        <taxon>Spermatophyta</taxon>
        <taxon>Magnoliopsida</taxon>
        <taxon>eudicotyledons</taxon>
        <taxon>Gunneridae</taxon>
        <taxon>Pentapetalae</taxon>
        <taxon>rosids</taxon>
        <taxon>malvids</taxon>
        <taxon>Malvales</taxon>
        <taxon>Malvaceae</taxon>
        <taxon>Malvoideae</taxon>
        <taxon>Hibiscus</taxon>
    </lineage>
</organism>
<dbReference type="PANTHER" id="PTHR45694">
    <property type="entry name" value="GLUTAREDOXIN 2"/>
    <property type="match status" value="1"/>
</dbReference>
<dbReference type="Gene3D" id="3.40.30.10">
    <property type="entry name" value="Glutaredoxin"/>
    <property type="match status" value="1"/>
</dbReference>
<dbReference type="AlphaFoldDB" id="A0A9W7MEH1"/>
<dbReference type="CDD" id="cd03419">
    <property type="entry name" value="GRX_GRXh_1_2_like"/>
    <property type="match status" value="1"/>
</dbReference>
<evidence type="ECO:0000259" key="3">
    <source>
        <dbReference type="Pfam" id="PF00462"/>
    </source>
</evidence>
<dbReference type="EMBL" id="BSYR01000033">
    <property type="protein sequence ID" value="GMI98673.1"/>
    <property type="molecule type" value="Genomic_DNA"/>
</dbReference>
<dbReference type="PROSITE" id="PS51354">
    <property type="entry name" value="GLUTAREDOXIN_2"/>
    <property type="match status" value="1"/>
</dbReference>
<protein>
    <recommendedName>
        <fullName evidence="3">Glutaredoxin domain-containing protein</fullName>
    </recommendedName>
</protein>